<evidence type="ECO:0000256" key="2">
    <source>
        <dbReference type="ARBA" id="ARBA00022679"/>
    </source>
</evidence>
<organism evidence="5">
    <name type="scientific">Singulisphaera sp. Ch08</name>
    <dbReference type="NCBI Taxonomy" id="3120278"/>
    <lineage>
        <taxon>Bacteria</taxon>
        <taxon>Pseudomonadati</taxon>
        <taxon>Planctomycetota</taxon>
        <taxon>Planctomycetia</taxon>
        <taxon>Isosphaerales</taxon>
        <taxon>Isosphaeraceae</taxon>
        <taxon>Singulisphaera</taxon>
    </lineage>
</organism>
<dbReference type="Gene3D" id="3.40.47.10">
    <property type="match status" value="2"/>
</dbReference>
<protein>
    <submittedName>
        <fullName evidence="5">Beta-ketoacyl-[acyl-carrier-protein] synthase family protein</fullName>
        <ecNumber evidence="5">2.3.1.-</ecNumber>
    </submittedName>
</protein>
<dbReference type="EMBL" id="CP155447">
    <property type="protein sequence ID" value="XBH07999.1"/>
    <property type="molecule type" value="Genomic_DNA"/>
</dbReference>
<dbReference type="InterPro" id="IPR014030">
    <property type="entry name" value="Ketoacyl_synth_N"/>
</dbReference>
<sequence length="443" mass="46442">MLRSERRVVITGLGLVSPLGIGPEAYWAALSEGRGAVHKLTAFSVENLPNDVGGEVPDFNPKTWPKKYSLPDPEHRKALSKSMKYMARDIQLAVAAAELAFIDAGLAEGAIDPTRIGVDLGAGLISTELDELAPAINHASQNGGAFDYRIWGRESIGQIPPIWLLKYLPNMLACHISILLDCQGPSNTITEAEAASNLAIGEASRIIARGRADLMITGGADSKIHPLSLVRMSLLEQMSRWSGDPTGACRPFDVQRDGWVPGEGAGILVLEEREHALKRGARIHGEILGFGSGCDATPGGGLDPDGIGTEIAFNAALRDAGVAPSEVGHVNAHGTGSIVSDLAEARAFHRIFGGATVPVTALKGYMGNLVSGCGAVELIASLIGVNQGKIPQTLNCDDLDPACVVDLVQGAARDTNNPIFVNTNLTRHGQAAALVVRGNSAAN</sequence>
<proteinExistence type="inferred from homology"/>
<dbReference type="GO" id="GO:0005829">
    <property type="term" value="C:cytosol"/>
    <property type="evidence" value="ECO:0007669"/>
    <property type="project" value="TreeGrafter"/>
</dbReference>
<dbReference type="PANTHER" id="PTHR11712">
    <property type="entry name" value="POLYKETIDE SYNTHASE-RELATED"/>
    <property type="match status" value="1"/>
</dbReference>
<comment type="similarity">
    <text evidence="1 3">Belongs to the thiolase-like superfamily. Beta-ketoacyl-ACP synthases family.</text>
</comment>
<dbReference type="InterPro" id="IPR020841">
    <property type="entry name" value="PKS_Beta-ketoAc_synthase_dom"/>
</dbReference>
<dbReference type="GO" id="GO:0004315">
    <property type="term" value="F:3-oxoacyl-[acyl-carrier-protein] synthase activity"/>
    <property type="evidence" value="ECO:0007669"/>
    <property type="project" value="TreeGrafter"/>
</dbReference>
<reference evidence="5" key="1">
    <citation type="submission" date="2024-05" db="EMBL/GenBank/DDBJ databases">
        <title>Planctomycetes of the genus Singulisphaera possess chitinolytic capabilities.</title>
        <authorList>
            <person name="Ivanova A."/>
        </authorList>
    </citation>
    <scope>NUCLEOTIDE SEQUENCE</scope>
    <source>
        <strain evidence="5">Ch08T</strain>
    </source>
</reference>
<dbReference type="SUPFAM" id="SSF53901">
    <property type="entry name" value="Thiolase-like"/>
    <property type="match status" value="2"/>
</dbReference>
<dbReference type="PANTHER" id="PTHR11712:SF336">
    <property type="entry name" value="3-OXOACYL-[ACYL-CARRIER-PROTEIN] SYNTHASE, MITOCHONDRIAL"/>
    <property type="match status" value="1"/>
</dbReference>
<dbReference type="GO" id="GO:0006633">
    <property type="term" value="P:fatty acid biosynthetic process"/>
    <property type="evidence" value="ECO:0007669"/>
    <property type="project" value="TreeGrafter"/>
</dbReference>
<evidence type="ECO:0000256" key="1">
    <source>
        <dbReference type="ARBA" id="ARBA00008467"/>
    </source>
</evidence>
<dbReference type="InterPro" id="IPR016039">
    <property type="entry name" value="Thiolase-like"/>
</dbReference>
<evidence type="ECO:0000313" key="5">
    <source>
        <dbReference type="EMBL" id="XBH07999.1"/>
    </source>
</evidence>
<dbReference type="InterPro" id="IPR000794">
    <property type="entry name" value="Beta-ketoacyl_synthase"/>
</dbReference>
<feature type="domain" description="Ketosynthase family 3 (KS3)" evidence="4">
    <location>
        <begin position="5"/>
        <end position="443"/>
    </location>
</feature>
<accession>A0AAU7CRC9</accession>
<dbReference type="AlphaFoldDB" id="A0AAU7CRC9"/>
<keyword evidence="5" id="KW-0012">Acyltransferase</keyword>
<dbReference type="SMART" id="SM00825">
    <property type="entry name" value="PKS_KS"/>
    <property type="match status" value="1"/>
</dbReference>
<dbReference type="Pfam" id="PF02801">
    <property type="entry name" value="Ketoacyl-synt_C"/>
    <property type="match status" value="1"/>
</dbReference>
<dbReference type="EC" id="2.3.1.-" evidence="5"/>
<name>A0AAU7CRC9_9BACT</name>
<keyword evidence="2 3" id="KW-0808">Transferase</keyword>
<dbReference type="CDD" id="cd00834">
    <property type="entry name" value="KAS_I_II"/>
    <property type="match status" value="1"/>
</dbReference>
<evidence type="ECO:0000259" key="4">
    <source>
        <dbReference type="PROSITE" id="PS52004"/>
    </source>
</evidence>
<dbReference type="Pfam" id="PF00109">
    <property type="entry name" value="ketoacyl-synt"/>
    <property type="match status" value="1"/>
</dbReference>
<gene>
    <name evidence="5" type="ORF">V5E97_18780</name>
</gene>
<dbReference type="InterPro" id="IPR014031">
    <property type="entry name" value="Ketoacyl_synth_C"/>
</dbReference>
<evidence type="ECO:0000256" key="3">
    <source>
        <dbReference type="RuleBase" id="RU003694"/>
    </source>
</evidence>
<dbReference type="RefSeq" id="WP_406700837.1">
    <property type="nucleotide sequence ID" value="NZ_CP155447.1"/>
</dbReference>
<dbReference type="PROSITE" id="PS52004">
    <property type="entry name" value="KS3_2"/>
    <property type="match status" value="1"/>
</dbReference>